<gene>
    <name evidence="1" type="ORF">BaRGS_00028599</name>
</gene>
<dbReference type="AlphaFoldDB" id="A0ABD0JZU7"/>
<evidence type="ECO:0000313" key="2">
    <source>
        <dbReference type="Proteomes" id="UP001519460"/>
    </source>
</evidence>
<name>A0ABD0JZU7_9CAEN</name>
<protein>
    <submittedName>
        <fullName evidence="1">Uncharacterized protein</fullName>
    </submittedName>
</protein>
<reference evidence="1 2" key="1">
    <citation type="journal article" date="2023" name="Sci. Data">
        <title>Genome assembly of the Korean intertidal mud-creeper Batillaria attramentaria.</title>
        <authorList>
            <person name="Patra A.K."/>
            <person name="Ho P.T."/>
            <person name="Jun S."/>
            <person name="Lee S.J."/>
            <person name="Kim Y."/>
            <person name="Won Y.J."/>
        </authorList>
    </citation>
    <scope>NUCLEOTIDE SEQUENCE [LARGE SCALE GENOMIC DNA]</scope>
    <source>
        <strain evidence="1">Wonlab-2016</strain>
    </source>
</reference>
<accession>A0ABD0JZU7</accession>
<evidence type="ECO:0000313" key="1">
    <source>
        <dbReference type="EMBL" id="KAK7480115.1"/>
    </source>
</evidence>
<comment type="caution">
    <text evidence="1">The sequence shown here is derived from an EMBL/GenBank/DDBJ whole genome shotgun (WGS) entry which is preliminary data.</text>
</comment>
<dbReference type="EMBL" id="JACVVK020000287">
    <property type="protein sequence ID" value="KAK7480115.1"/>
    <property type="molecule type" value="Genomic_DNA"/>
</dbReference>
<keyword evidence="2" id="KW-1185">Reference proteome</keyword>
<sequence>MCMSRSRRVISVAGRYDPSVQAYVQTSFTPSQHLHNVFNAVHTSLVLLNRSKSNTTENKNTVLLSRSVHFRCLSFEQSQPTRGSDGLPALVSSLNDPARNGINGFFFTLAFEHRQA</sequence>
<proteinExistence type="predicted"/>
<dbReference type="Proteomes" id="UP001519460">
    <property type="component" value="Unassembled WGS sequence"/>
</dbReference>
<organism evidence="1 2">
    <name type="scientific">Batillaria attramentaria</name>
    <dbReference type="NCBI Taxonomy" id="370345"/>
    <lineage>
        <taxon>Eukaryota</taxon>
        <taxon>Metazoa</taxon>
        <taxon>Spiralia</taxon>
        <taxon>Lophotrochozoa</taxon>
        <taxon>Mollusca</taxon>
        <taxon>Gastropoda</taxon>
        <taxon>Caenogastropoda</taxon>
        <taxon>Sorbeoconcha</taxon>
        <taxon>Cerithioidea</taxon>
        <taxon>Batillariidae</taxon>
        <taxon>Batillaria</taxon>
    </lineage>
</organism>